<reference evidence="4" key="1">
    <citation type="submission" date="2016-10" db="EMBL/GenBank/DDBJ databases">
        <authorList>
            <person name="Varghese N."/>
            <person name="Submissions S."/>
        </authorList>
    </citation>
    <scope>NUCLEOTIDE SEQUENCE [LARGE SCALE GENOMIC DNA]</scope>
    <source>
        <strain evidence="4">DSM 25927</strain>
    </source>
</reference>
<evidence type="ECO:0000256" key="1">
    <source>
        <dbReference type="SAM" id="MobiDB-lite"/>
    </source>
</evidence>
<accession>A0A1H9BKR8</accession>
<dbReference type="Proteomes" id="UP000199233">
    <property type="component" value="Unassembled WGS sequence"/>
</dbReference>
<feature type="chain" id="PRO_5011525800" description="Outer membrane protein beta-barrel domain-containing protein" evidence="2">
    <location>
        <begin position="26"/>
        <end position="401"/>
    </location>
</feature>
<feature type="compositionally biased region" description="Low complexity" evidence="1">
    <location>
        <begin position="367"/>
        <end position="378"/>
    </location>
</feature>
<gene>
    <name evidence="3" type="ORF">SAMN04488038_102131</name>
</gene>
<feature type="compositionally biased region" description="Low complexity" evidence="1">
    <location>
        <begin position="231"/>
        <end position="247"/>
    </location>
</feature>
<keyword evidence="2" id="KW-0732">Signal</keyword>
<feature type="compositionally biased region" description="Pro residues" evidence="1">
    <location>
        <begin position="271"/>
        <end position="303"/>
    </location>
</feature>
<feature type="region of interest" description="Disordered" evidence="1">
    <location>
        <begin position="215"/>
        <end position="401"/>
    </location>
</feature>
<protein>
    <recommendedName>
        <fullName evidence="5">Outer membrane protein beta-barrel domain-containing protein</fullName>
    </recommendedName>
</protein>
<dbReference type="STRING" id="489703.SAMN04488038_102131"/>
<evidence type="ECO:0000313" key="4">
    <source>
        <dbReference type="Proteomes" id="UP000199233"/>
    </source>
</evidence>
<feature type="signal peptide" evidence="2">
    <location>
        <begin position="1"/>
        <end position="25"/>
    </location>
</feature>
<feature type="compositionally biased region" description="Basic residues" evidence="1">
    <location>
        <begin position="261"/>
        <end position="270"/>
    </location>
</feature>
<name>A0A1H9BKR8_9GAMM</name>
<keyword evidence="4" id="KW-1185">Reference proteome</keyword>
<evidence type="ECO:0000256" key="2">
    <source>
        <dbReference type="SAM" id="SignalP"/>
    </source>
</evidence>
<evidence type="ECO:0008006" key="5">
    <source>
        <dbReference type="Google" id="ProtNLM"/>
    </source>
</evidence>
<dbReference type="PRINTS" id="PR01217">
    <property type="entry name" value="PRICHEXTENSN"/>
</dbReference>
<sequence>MKMKRSLLRSLVTGALVLGGFSAQADEGQAFDDRYYLAPMGAVAVPRASRSDDQAYGGALAIGKSLAPHLAVELLGNYLRYQGKTVSVPASSPCGLLTPCPDQVSRLPGKSVWLGGIGANYYLFRDNAGLFLHANLQGGENLTYNLGLGLDQPLFKGSGYLRVEALYHRQARNETEPLLQVGLRIPFGAAPALAPAAEAEVAVVPVAQDNAVETTADAETAAPPAPGDISAAEPAAAEPSPAADSAAVPPPAAPAPAVTKKPAKKRRKKPAAPPAAPAPAPVVVPPPAAAAPAPLPPPPPVAPPVADDKEDSAAPTEPAPAPLGATRAANQDATPSRPAARERSGNLPSDGSVPTEPAPAPPGGAGSAAPQASSATAANVRAETMDDGSVATEPAPAPPKP</sequence>
<organism evidence="3 4">
    <name type="scientific">Solimonas aquatica</name>
    <dbReference type="NCBI Taxonomy" id="489703"/>
    <lineage>
        <taxon>Bacteria</taxon>
        <taxon>Pseudomonadati</taxon>
        <taxon>Pseudomonadota</taxon>
        <taxon>Gammaproteobacteria</taxon>
        <taxon>Nevskiales</taxon>
        <taxon>Nevskiaceae</taxon>
        <taxon>Solimonas</taxon>
    </lineage>
</organism>
<evidence type="ECO:0000313" key="3">
    <source>
        <dbReference type="EMBL" id="SEP89546.1"/>
    </source>
</evidence>
<dbReference type="EMBL" id="FOFS01000002">
    <property type="protein sequence ID" value="SEP89546.1"/>
    <property type="molecule type" value="Genomic_DNA"/>
</dbReference>
<dbReference type="AlphaFoldDB" id="A0A1H9BKR8"/>
<proteinExistence type="predicted"/>